<name>A0AAV3QIQ8_LITER</name>
<evidence type="ECO:0000256" key="2">
    <source>
        <dbReference type="ARBA" id="ARBA00022741"/>
    </source>
</evidence>
<organism evidence="17 18">
    <name type="scientific">Lithospermum erythrorhizon</name>
    <name type="common">Purple gromwell</name>
    <name type="synonym">Lithospermum officinale var. erythrorhizon</name>
    <dbReference type="NCBI Taxonomy" id="34254"/>
    <lineage>
        <taxon>Eukaryota</taxon>
        <taxon>Viridiplantae</taxon>
        <taxon>Streptophyta</taxon>
        <taxon>Embryophyta</taxon>
        <taxon>Tracheophyta</taxon>
        <taxon>Spermatophyta</taxon>
        <taxon>Magnoliopsida</taxon>
        <taxon>eudicotyledons</taxon>
        <taxon>Gunneridae</taxon>
        <taxon>Pentapetalae</taxon>
        <taxon>asterids</taxon>
        <taxon>lamiids</taxon>
        <taxon>Boraginales</taxon>
        <taxon>Boraginaceae</taxon>
        <taxon>Boraginoideae</taxon>
        <taxon>Lithospermeae</taxon>
        <taxon>Lithospermum</taxon>
    </lineage>
</organism>
<dbReference type="SMART" id="SM00487">
    <property type="entry name" value="DEXDc"/>
    <property type="match status" value="1"/>
</dbReference>
<dbReference type="Pfam" id="PF00271">
    <property type="entry name" value="Helicase_C"/>
    <property type="match status" value="1"/>
</dbReference>
<dbReference type="GO" id="GO:0006281">
    <property type="term" value="P:DNA repair"/>
    <property type="evidence" value="ECO:0007669"/>
    <property type="project" value="UniProtKB-KW"/>
</dbReference>
<keyword evidence="7" id="KW-0238">DNA-binding</keyword>
<reference evidence="17 18" key="1">
    <citation type="submission" date="2024-01" db="EMBL/GenBank/DDBJ databases">
        <title>The complete chloroplast genome sequence of Lithospermum erythrorhizon: insights into the phylogenetic relationship among Boraginaceae species and the maternal lineages of purple gromwells.</title>
        <authorList>
            <person name="Okada T."/>
            <person name="Watanabe K."/>
        </authorList>
    </citation>
    <scope>NUCLEOTIDE SEQUENCE [LARGE SCALE GENOMIC DNA]</scope>
</reference>
<dbReference type="NCBIfam" id="TIGR00643">
    <property type="entry name" value="recG"/>
    <property type="match status" value="1"/>
</dbReference>
<evidence type="ECO:0000259" key="15">
    <source>
        <dbReference type="PROSITE" id="PS51192"/>
    </source>
</evidence>
<evidence type="ECO:0000256" key="6">
    <source>
        <dbReference type="ARBA" id="ARBA00022840"/>
    </source>
</evidence>
<dbReference type="CDD" id="cd17992">
    <property type="entry name" value="DEXHc_RecG"/>
    <property type="match status" value="1"/>
</dbReference>
<dbReference type="Pfam" id="PF00270">
    <property type="entry name" value="DEAD"/>
    <property type="match status" value="1"/>
</dbReference>
<evidence type="ECO:0000259" key="16">
    <source>
        <dbReference type="PROSITE" id="PS51194"/>
    </source>
</evidence>
<evidence type="ECO:0000313" key="17">
    <source>
        <dbReference type="EMBL" id="GAA0163033.1"/>
    </source>
</evidence>
<feature type="compositionally biased region" description="Polar residues" evidence="14">
    <location>
        <begin position="201"/>
        <end position="210"/>
    </location>
</feature>
<feature type="region of interest" description="Disordered" evidence="14">
    <location>
        <begin position="201"/>
        <end position="246"/>
    </location>
</feature>
<dbReference type="InterPro" id="IPR045562">
    <property type="entry name" value="RecG_dom3_C"/>
</dbReference>
<feature type="domain" description="Helicase C-terminal" evidence="16">
    <location>
        <begin position="780"/>
        <end position="935"/>
    </location>
</feature>
<evidence type="ECO:0000256" key="5">
    <source>
        <dbReference type="ARBA" id="ARBA00022806"/>
    </source>
</evidence>
<dbReference type="GO" id="GO:0005524">
    <property type="term" value="F:ATP binding"/>
    <property type="evidence" value="ECO:0007669"/>
    <property type="project" value="UniProtKB-KW"/>
</dbReference>
<dbReference type="EMBL" id="BAABME010004635">
    <property type="protein sequence ID" value="GAA0163033.1"/>
    <property type="molecule type" value="Genomic_DNA"/>
</dbReference>
<keyword evidence="4" id="KW-0378">Hydrolase</keyword>
<evidence type="ECO:0000256" key="4">
    <source>
        <dbReference type="ARBA" id="ARBA00022801"/>
    </source>
</evidence>
<dbReference type="InterPro" id="IPR014001">
    <property type="entry name" value="Helicase_ATP-bd"/>
</dbReference>
<evidence type="ECO:0000256" key="14">
    <source>
        <dbReference type="SAM" id="MobiDB-lite"/>
    </source>
</evidence>
<keyword evidence="6" id="KW-0067">ATP-binding</keyword>
<dbReference type="SUPFAM" id="SSF50249">
    <property type="entry name" value="Nucleic acid-binding proteins"/>
    <property type="match status" value="1"/>
</dbReference>
<comment type="caution">
    <text evidence="17">The sequence shown here is derived from an EMBL/GenBank/DDBJ whole genome shotgun (WGS) entry which is preliminary data.</text>
</comment>
<dbReference type="InterPro" id="IPR047112">
    <property type="entry name" value="RecG/Mfd"/>
</dbReference>
<comment type="similarity">
    <text evidence="1">Belongs to the helicase family. RecG subfamily.</text>
</comment>
<dbReference type="SMART" id="SM00490">
    <property type="entry name" value="HELICc"/>
    <property type="match status" value="1"/>
</dbReference>
<dbReference type="SUPFAM" id="SSF52540">
    <property type="entry name" value="P-loop containing nucleoside triphosphate hydrolases"/>
    <property type="match status" value="2"/>
</dbReference>
<comment type="catalytic activity">
    <reaction evidence="13">
        <text>ATP + H2O = ADP + phosphate + H(+)</text>
        <dbReference type="Rhea" id="RHEA:13065"/>
        <dbReference type="ChEBI" id="CHEBI:15377"/>
        <dbReference type="ChEBI" id="CHEBI:15378"/>
        <dbReference type="ChEBI" id="CHEBI:30616"/>
        <dbReference type="ChEBI" id="CHEBI:43474"/>
        <dbReference type="ChEBI" id="CHEBI:456216"/>
        <dbReference type="EC" id="5.6.2.4"/>
    </reaction>
</comment>
<gene>
    <name evidence="17" type="ORF">LIER_19004</name>
</gene>
<dbReference type="InterPro" id="IPR004609">
    <property type="entry name" value="ATP-dep_DNA_helicase_RecG"/>
</dbReference>
<comment type="catalytic activity">
    <reaction evidence="11">
        <text>Couples ATP hydrolysis with the unwinding of duplex DNA by translocating in the 3'-5' direction.</text>
        <dbReference type="EC" id="5.6.2.4"/>
    </reaction>
</comment>
<evidence type="ECO:0000256" key="7">
    <source>
        <dbReference type="ARBA" id="ARBA00023125"/>
    </source>
</evidence>
<dbReference type="PANTHER" id="PTHR47964">
    <property type="entry name" value="ATP-DEPENDENT DNA HELICASE HOMOLOG RECG, CHLOROPLASTIC"/>
    <property type="match status" value="1"/>
</dbReference>
<keyword evidence="2" id="KW-0547">Nucleotide-binding</keyword>
<keyword evidence="18" id="KW-1185">Reference proteome</keyword>
<proteinExistence type="inferred from homology"/>
<keyword evidence="10" id="KW-0413">Isomerase</keyword>
<dbReference type="EC" id="5.6.2.4" evidence="12"/>
<accession>A0AAV3QIQ8</accession>
<dbReference type="Proteomes" id="UP001454036">
    <property type="component" value="Unassembled WGS sequence"/>
</dbReference>
<dbReference type="GO" id="GO:0003677">
    <property type="term" value="F:DNA binding"/>
    <property type="evidence" value="ECO:0007669"/>
    <property type="project" value="UniProtKB-KW"/>
</dbReference>
<dbReference type="PROSITE" id="PS51194">
    <property type="entry name" value="HELICASE_CTER"/>
    <property type="match status" value="1"/>
</dbReference>
<dbReference type="InterPro" id="IPR012340">
    <property type="entry name" value="NA-bd_OB-fold"/>
</dbReference>
<keyword evidence="9" id="KW-0234">DNA repair</keyword>
<dbReference type="InterPro" id="IPR027417">
    <property type="entry name" value="P-loop_NTPase"/>
</dbReference>
<dbReference type="Pfam" id="PF19833">
    <property type="entry name" value="RecG_dom3_C"/>
    <property type="match status" value="1"/>
</dbReference>
<feature type="compositionally biased region" description="Polar residues" evidence="14">
    <location>
        <begin position="221"/>
        <end position="246"/>
    </location>
</feature>
<evidence type="ECO:0000256" key="9">
    <source>
        <dbReference type="ARBA" id="ARBA00023204"/>
    </source>
</evidence>
<dbReference type="InterPro" id="IPR011545">
    <property type="entry name" value="DEAD/DEAH_box_helicase_dom"/>
</dbReference>
<dbReference type="PROSITE" id="PS51192">
    <property type="entry name" value="HELICASE_ATP_BIND_1"/>
    <property type="match status" value="1"/>
</dbReference>
<evidence type="ECO:0000313" key="18">
    <source>
        <dbReference type="Proteomes" id="UP001454036"/>
    </source>
</evidence>
<dbReference type="PANTHER" id="PTHR47964:SF1">
    <property type="entry name" value="ATP-DEPENDENT DNA HELICASE HOMOLOG RECG, CHLOROPLASTIC"/>
    <property type="match status" value="1"/>
</dbReference>
<keyword evidence="8" id="KW-0233">DNA recombination</keyword>
<dbReference type="GO" id="GO:0016787">
    <property type="term" value="F:hydrolase activity"/>
    <property type="evidence" value="ECO:0007669"/>
    <property type="project" value="UniProtKB-KW"/>
</dbReference>
<evidence type="ECO:0000256" key="11">
    <source>
        <dbReference type="ARBA" id="ARBA00034617"/>
    </source>
</evidence>
<keyword evidence="3" id="KW-0227">DNA damage</keyword>
<sequence length="1004" mass="111809">MVLTAAALQSRSIYFRRKCIGSATTFNAERGCKNVLVRNMRFSHLLFSNISNVCFRLKHKCAEKHVMEVHSCRKTDILGRSKLLNKVSAWLGYDGLDDFIDHEKAKQESFNSSTKENEDSDISLACKRFPSITLGDSPPVNLYDGETYSSWEDALLVEHLCQELIARDAATNWDNEDGLYESLGSLYPKLAKGSSSILNQVESDLPSRSSPALDMEEGSKLESQFTADESLNTESGVEAQQSATSTGPVLDTTINCIPRLSKKQYQQLENCGFHTLRKLLHHFPRTYADMQNAHVGICDGQYMIFVGEILSSRGIRAGYSFSFLEVVVACQIAKEEPNSPYIVGNVDNRKKKTIYLHLKQFFRGTRFTFKPFLQSIQGKYNEGDVVCVSGKVRTMSAEDHYEMREYHIDTLQDEEDSSICAEGKLYPIHPSKGALRAGILRDVISRALKMFPVNFDPIPRNITQEFGLPCLHDAYVGIHQPKNFEEADLARKRLIFDEFFYLQLGKLFRMLEGLGTELERDGLLDKYRKPEQNATFIGEWSSLTKSLLDTLPYALTPSQLSAVSEIIWDLKRPVPMNRLLQGDVGCGKTVVAFLACMEVIGCGYQAAFMVPTELLAIQHYEHFLDLLEKLEVDSKPSVALLTGSSPSKQSRSIRKGLQTGEISLVIGTHSLIAESVEFSALRIAIVDEQHRFGVIQRGLFNSKLYTTSIRPKEDSSNSDDSKGNLHMAPHVLAMSATPIPRSLALALYGDISLTQITDLPPGRLPVETFSIEGSEAGFEKVYQMMLDELGLGGKVYLVYPVIDLSEQLPQLRAASADFETISTRFPGYRCGLLHGKMKSDEKDDALRQFRSGETNILLATQVIEIGVDVPDASMMVVMNAERFGLAQLHQLRGRVGRGERKSKCLLVSSTSSGLNRLKVLENSSDGFHLANMDLILRGPGDLLGKKQSGHIPEFPIARLEIDGSIIQDAHIATLKILGSSHDLQKFPGLRAELSMRQPLSILGD</sequence>
<evidence type="ECO:0000256" key="10">
    <source>
        <dbReference type="ARBA" id="ARBA00023235"/>
    </source>
</evidence>
<evidence type="ECO:0000256" key="13">
    <source>
        <dbReference type="ARBA" id="ARBA00048988"/>
    </source>
</evidence>
<evidence type="ECO:0000256" key="12">
    <source>
        <dbReference type="ARBA" id="ARBA00034808"/>
    </source>
</evidence>
<feature type="domain" description="Helicase ATP-binding" evidence="15">
    <location>
        <begin position="569"/>
        <end position="756"/>
    </location>
</feature>
<dbReference type="InterPro" id="IPR001650">
    <property type="entry name" value="Helicase_C-like"/>
</dbReference>
<dbReference type="AlphaFoldDB" id="A0AAV3QIQ8"/>
<evidence type="ECO:0000256" key="1">
    <source>
        <dbReference type="ARBA" id="ARBA00007504"/>
    </source>
</evidence>
<dbReference type="GO" id="GO:0006310">
    <property type="term" value="P:DNA recombination"/>
    <property type="evidence" value="ECO:0007669"/>
    <property type="project" value="UniProtKB-KW"/>
</dbReference>
<evidence type="ECO:0000256" key="3">
    <source>
        <dbReference type="ARBA" id="ARBA00022763"/>
    </source>
</evidence>
<protein>
    <recommendedName>
        <fullName evidence="12">DNA 3'-5' helicase</fullName>
        <ecNumber evidence="12">5.6.2.4</ecNumber>
    </recommendedName>
</protein>
<evidence type="ECO:0000256" key="8">
    <source>
        <dbReference type="ARBA" id="ARBA00023172"/>
    </source>
</evidence>
<keyword evidence="5" id="KW-0347">Helicase</keyword>
<dbReference type="Gene3D" id="3.40.50.300">
    <property type="entry name" value="P-loop containing nucleotide triphosphate hydrolases"/>
    <property type="match status" value="2"/>
</dbReference>
<dbReference type="GO" id="GO:0043138">
    <property type="term" value="F:3'-5' DNA helicase activity"/>
    <property type="evidence" value="ECO:0007669"/>
    <property type="project" value="UniProtKB-EC"/>
</dbReference>